<accession>A0A1B8P3Y2</accession>
<gene>
    <name evidence="3" type="ORF">A8U91_01287</name>
</gene>
<dbReference type="Pfam" id="PF02601">
    <property type="entry name" value="Exonuc_VII_L"/>
    <property type="match status" value="1"/>
</dbReference>
<protein>
    <submittedName>
        <fullName evidence="3">Exodeoxyribonuclease VII large subunit</fullName>
    </submittedName>
</protein>
<dbReference type="InterPro" id="IPR020579">
    <property type="entry name" value="Exonuc_VII_lsu_C"/>
</dbReference>
<keyword evidence="1" id="KW-0812">Transmembrane</keyword>
<organism evidence="3 4">
    <name type="scientific">Halomonas elongata</name>
    <dbReference type="NCBI Taxonomy" id="2746"/>
    <lineage>
        <taxon>Bacteria</taxon>
        <taxon>Pseudomonadati</taxon>
        <taxon>Pseudomonadota</taxon>
        <taxon>Gammaproteobacteria</taxon>
        <taxon>Oceanospirillales</taxon>
        <taxon>Halomonadaceae</taxon>
        <taxon>Halomonas</taxon>
    </lineage>
</organism>
<keyword evidence="1" id="KW-1133">Transmembrane helix</keyword>
<feature type="transmembrane region" description="Helical" evidence="1">
    <location>
        <begin position="318"/>
        <end position="339"/>
    </location>
</feature>
<evidence type="ECO:0000259" key="2">
    <source>
        <dbReference type="Pfam" id="PF02601"/>
    </source>
</evidence>
<evidence type="ECO:0000313" key="4">
    <source>
        <dbReference type="Proteomes" id="UP000092504"/>
    </source>
</evidence>
<evidence type="ECO:0000256" key="1">
    <source>
        <dbReference type="SAM" id="Phobius"/>
    </source>
</evidence>
<dbReference type="EMBL" id="MAJD01000001">
    <property type="protein sequence ID" value="OBX36939.1"/>
    <property type="molecule type" value="Genomic_DNA"/>
</dbReference>
<proteinExistence type="predicted"/>
<name>A0A1B8P3Y2_HALEL</name>
<evidence type="ECO:0000313" key="3">
    <source>
        <dbReference type="EMBL" id="OBX36939.1"/>
    </source>
</evidence>
<dbReference type="GO" id="GO:0008855">
    <property type="term" value="F:exodeoxyribonuclease VII activity"/>
    <property type="evidence" value="ECO:0007669"/>
    <property type="project" value="InterPro"/>
</dbReference>
<dbReference type="PATRIC" id="fig|2746.7.peg.1328"/>
<keyword evidence="1" id="KW-0472">Membrane</keyword>
<dbReference type="Proteomes" id="UP000092504">
    <property type="component" value="Unassembled WGS sequence"/>
</dbReference>
<dbReference type="AlphaFoldDB" id="A0A1B8P3Y2"/>
<reference evidence="3 4" key="1">
    <citation type="submission" date="2016-06" db="EMBL/GenBank/DDBJ databases">
        <title>Genome sequence of halotolerant plant growth promoting strain of Halomonas elongata HEK1 isolated from salterns of Rann of Kutch, Gujarat, India.</title>
        <authorList>
            <person name="Gaba S."/>
            <person name="Singh R.N."/>
            <person name="Abrol S."/>
            <person name="Kaushik R."/>
            <person name="Saxena A.K."/>
        </authorList>
    </citation>
    <scope>NUCLEOTIDE SEQUENCE [LARGE SCALE GENOMIC DNA]</scope>
    <source>
        <strain evidence="3 4">HEK1</strain>
    </source>
</reference>
<feature type="domain" description="Exonuclease VII large subunit C-terminal" evidence="2">
    <location>
        <begin position="194"/>
        <end position="314"/>
    </location>
</feature>
<comment type="caution">
    <text evidence="3">The sequence shown here is derived from an EMBL/GenBank/DDBJ whole genome shotgun (WGS) entry which is preliminary data.</text>
</comment>
<sequence>MQQSNPSGAASLAPLAPTDILEEVTISVPPGMVTVQGMAREVRSWKRDGRGGVFGRLVMGNRALKFHAPLEAAPQEGEPVVMQGRLSVREADKSSDTWYGTHEIRLEGKVVGTWQPRSEPVPIANIKPRRQPLRLDRYLEQHDIGSLAVLATDTACQDIRSSLIQAGVHQHPSFFRIPFDNADRFLQELDELHLEDVSGLVVARGGGGGWQHTADNPRVVEALMDLELPLYAALGHASDMNLLDRFADDSFHTPSAFGQAVGAAFERIEEQRYLYERVKDLEATVDEKDQSLQEHHHYTQHITERLAKGVARLDKGLYVRWWVLALMVLGGLTAGAFLFEGL</sequence>